<name>A0A0C9YN84_9AGAM</name>
<keyword evidence="3" id="KW-1185">Reference proteome</keyword>
<evidence type="ECO:0000313" key="3">
    <source>
        <dbReference type="Proteomes" id="UP000054018"/>
    </source>
</evidence>
<protein>
    <submittedName>
        <fullName evidence="2">Uncharacterized protein</fullName>
    </submittedName>
</protein>
<evidence type="ECO:0000256" key="1">
    <source>
        <dbReference type="SAM" id="MobiDB-lite"/>
    </source>
</evidence>
<dbReference type="HOGENOM" id="CLU_1482576_0_0_1"/>
<accession>A0A0C9YN84</accession>
<reference evidence="2 3" key="1">
    <citation type="submission" date="2014-04" db="EMBL/GenBank/DDBJ databases">
        <authorList>
            <consortium name="DOE Joint Genome Institute"/>
            <person name="Kuo A."/>
            <person name="Kohler A."/>
            <person name="Costa M.D."/>
            <person name="Nagy L.G."/>
            <person name="Floudas D."/>
            <person name="Copeland A."/>
            <person name="Barry K.W."/>
            <person name="Cichocki N."/>
            <person name="Veneault-Fourrey C."/>
            <person name="LaButti K."/>
            <person name="Lindquist E.A."/>
            <person name="Lipzen A."/>
            <person name="Lundell T."/>
            <person name="Morin E."/>
            <person name="Murat C."/>
            <person name="Sun H."/>
            <person name="Tunlid A."/>
            <person name="Henrissat B."/>
            <person name="Grigoriev I.V."/>
            <person name="Hibbett D.S."/>
            <person name="Martin F."/>
            <person name="Nordberg H.P."/>
            <person name="Cantor M.N."/>
            <person name="Hua S.X."/>
        </authorList>
    </citation>
    <scope>NUCLEOTIDE SEQUENCE [LARGE SCALE GENOMIC DNA]</scope>
    <source>
        <strain evidence="2 3">441</strain>
    </source>
</reference>
<dbReference type="STRING" id="765257.A0A0C9YN84"/>
<organism evidence="2 3">
    <name type="scientific">Pisolithus microcarpus 441</name>
    <dbReference type="NCBI Taxonomy" id="765257"/>
    <lineage>
        <taxon>Eukaryota</taxon>
        <taxon>Fungi</taxon>
        <taxon>Dikarya</taxon>
        <taxon>Basidiomycota</taxon>
        <taxon>Agaricomycotina</taxon>
        <taxon>Agaricomycetes</taxon>
        <taxon>Agaricomycetidae</taxon>
        <taxon>Boletales</taxon>
        <taxon>Sclerodermatineae</taxon>
        <taxon>Pisolithaceae</taxon>
        <taxon>Pisolithus</taxon>
    </lineage>
</organism>
<gene>
    <name evidence="2" type="ORF">PISMIDRAFT_19256</name>
</gene>
<sequence length="182" mass="19985">MERASSRRSSIIYFKSSDDENTRPESVTALTTNDHNDVPNPDPAPPVSTRAVRPVIPKPSSKLQHKTTKTNSPSGGLRPLSLLQDRDQNTTTKDAGESKGSISSTRPLLLGKKKSKVKVVAQNSDGENVEPASSGNDKYLRPLQLHRSESSRLRGMLRKVEAVPTVVVRPPSDQLGTLYEYR</sequence>
<dbReference type="OrthoDB" id="2687578at2759"/>
<dbReference type="EMBL" id="KN834162">
    <property type="protein sequence ID" value="KIK11747.1"/>
    <property type="molecule type" value="Genomic_DNA"/>
</dbReference>
<proteinExistence type="predicted"/>
<dbReference type="Proteomes" id="UP000054018">
    <property type="component" value="Unassembled WGS sequence"/>
</dbReference>
<reference evidence="3" key="2">
    <citation type="submission" date="2015-01" db="EMBL/GenBank/DDBJ databases">
        <title>Evolutionary Origins and Diversification of the Mycorrhizal Mutualists.</title>
        <authorList>
            <consortium name="DOE Joint Genome Institute"/>
            <consortium name="Mycorrhizal Genomics Consortium"/>
            <person name="Kohler A."/>
            <person name="Kuo A."/>
            <person name="Nagy L.G."/>
            <person name="Floudas D."/>
            <person name="Copeland A."/>
            <person name="Barry K.W."/>
            <person name="Cichocki N."/>
            <person name="Veneault-Fourrey C."/>
            <person name="LaButti K."/>
            <person name="Lindquist E.A."/>
            <person name="Lipzen A."/>
            <person name="Lundell T."/>
            <person name="Morin E."/>
            <person name="Murat C."/>
            <person name="Riley R."/>
            <person name="Ohm R."/>
            <person name="Sun H."/>
            <person name="Tunlid A."/>
            <person name="Henrissat B."/>
            <person name="Grigoriev I.V."/>
            <person name="Hibbett D.S."/>
            <person name="Martin F."/>
        </authorList>
    </citation>
    <scope>NUCLEOTIDE SEQUENCE [LARGE SCALE GENOMIC DNA]</scope>
    <source>
        <strain evidence="3">441</strain>
    </source>
</reference>
<feature type="compositionally biased region" description="Low complexity" evidence="1">
    <location>
        <begin position="72"/>
        <end position="83"/>
    </location>
</feature>
<dbReference type="AlphaFoldDB" id="A0A0C9YN84"/>
<evidence type="ECO:0000313" key="2">
    <source>
        <dbReference type="EMBL" id="KIK11747.1"/>
    </source>
</evidence>
<feature type="region of interest" description="Disordered" evidence="1">
    <location>
        <begin position="1"/>
        <end position="115"/>
    </location>
</feature>